<organism evidence="3 4">
    <name type="scientific">Marssonina brunnea f. sp. multigermtubi (strain MB_m1)</name>
    <name type="common">Marssonina leaf spot fungus</name>
    <dbReference type="NCBI Taxonomy" id="1072389"/>
    <lineage>
        <taxon>Eukaryota</taxon>
        <taxon>Fungi</taxon>
        <taxon>Dikarya</taxon>
        <taxon>Ascomycota</taxon>
        <taxon>Pezizomycotina</taxon>
        <taxon>Leotiomycetes</taxon>
        <taxon>Helotiales</taxon>
        <taxon>Drepanopezizaceae</taxon>
        <taxon>Drepanopeziza</taxon>
    </lineage>
</organism>
<dbReference type="EMBL" id="JH921439">
    <property type="protein sequence ID" value="EKD16324.1"/>
    <property type="molecule type" value="Genomic_DNA"/>
</dbReference>
<feature type="region of interest" description="Disordered" evidence="2">
    <location>
        <begin position="222"/>
        <end position="375"/>
    </location>
</feature>
<protein>
    <recommendedName>
        <fullName evidence="5">Mitotic apparatus protein p62</fullName>
    </recommendedName>
</protein>
<dbReference type="InParanoid" id="K1XUF2"/>
<dbReference type="Gene3D" id="1.20.5.370">
    <property type="match status" value="1"/>
</dbReference>
<evidence type="ECO:0000256" key="2">
    <source>
        <dbReference type="SAM" id="MobiDB-lite"/>
    </source>
</evidence>
<evidence type="ECO:0000313" key="4">
    <source>
        <dbReference type="Proteomes" id="UP000006753"/>
    </source>
</evidence>
<dbReference type="OMA" id="IQLFDWS"/>
<dbReference type="InterPro" id="IPR014751">
    <property type="entry name" value="XRCC4-like_C"/>
</dbReference>
<feature type="compositionally biased region" description="Polar residues" evidence="2">
    <location>
        <begin position="336"/>
        <end position="348"/>
    </location>
</feature>
<evidence type="ECO:0008006" key="5">
    <source>
        <dbReference type="Google" id="ProtNLM"/>
    </source>
</evidence>
<gene>
    <name evidence="3" type="ORF">MBM_05618</name>
</gene>
<dbReference type="KEGG" id="mbe:MBM_05618"/>
<keyword evidence="1" id="KW-0175">Coiled coil</keyword>
<keyword evidence="4" id="KW-1185">Reference proteome</keyword>
<name>K1XUF2_MARBU</name>
<dbReference type="PANTHER" id="PTHR42067:SF1">
    <property type="entry name" value="MITOTIC APPARATUS PROTEIN P62"/>
    <property type="match status" value="1"/>
</dbReference>
<sequence>MLPETALEANMTAQGSVVVRLPRAGHGEDPSFVLLQVSSAGSNPLDVNLVGTENSTLFSAKLRHNQIATLKTSKVSQDEWENVLLYILLGIDAEGNPTPTPEDIEAVAKIDSTSMTISIQKNIEGITQKLGIITLAENENAAGDLYEWCGSAVLAKDSLMNYLQSLKAKFEEKDAQIKKLEESLAEMAQMKHENETQLLQKFSLLLNEKKLKIRDQQRLLQSSKVDAAAVKEMEETRLAVRSRPAGASRKGKRKAAKPAEEEDEEDEDLVKMKIDNDDDDDNNDDEVNDDDKTGPDSDQELNSDAETADEATASEDEDDEPFPPTTRKSARVKAAVSSQKIKVSNTPEPVSKPAAATAKTPVLEGSETEDEDDEL</sequence>
<reference evidence="3 4" key="1">
    <citation type="journal article" date="2012" name="BMC Genomics">
        <title>Sequencing the genome of Marssonina brunnea reveals fungus-poplar co-evolution.</title>
        <authorList>
            <person name="Zhu S."/>
            <person name="Cao Y.-Z."/>
            <person name="Jiang C."/>
            <person name="Tan B.-Y."/>
            <person name="Wang Z."/>
            <person name="Feng S."/>
            <person name="Zhang L."/>
            <person name="Su X.-H."/>
            <person name="Brejova B."/>
            <person name="Vinar T."/>
            <person name="Xu M."/>
            <person name="Wang M.-X."/>
            <person name="Zhang S.-G."/>
            <person name="Huang M.-R."/>
            <person name="Wu R."/>
            <person name="Zhou Y."/>
        </authorList>
    </citation>
    <scope>NUCLEOTIDE SEQUENCE [LARGE SCALE GENOMIC DNA]</scope>
    <source>
        <strain evidence="3 4">MB_m1</strain>
    </source>
</reference>
<evidence type="ECO:0000313" key="3">
    <source>
        <dbReference type="EMBL" id="EKD16324.1"/>
    </source>
</evidence>
<proteinExistence type="predicted"/>
<dbReference type="PANTHER" id="PTHR42067">
    <property type="entry name" value="YALI0C15378P"/>
    <property type="match status" value="1"/>
</dbReference>
<dbReference type="HOGENOM" id="CLU_044616_0_0_1"/>
<feature type="compositionally biased region" description="Acidic residues" evidence="2">
    <location>
        <begin position="366"/>
        <end position="375"/>
    </location>
</feature>
<dbReference type="SUPFAM" id="SSF58022">
    <property type="entry name" value="XRCC4, C-terminal oligomerization domain"/>
    <property type="match status" value="1"/>
</dbReference>
<evidence type="ECO:0000256" key="1">
    <source>
        <dbReference type="SAM" id="Coils"/>
    </source>
</evidence>
<feature type="compositionally biased region" description="Acidic residues" evidence="2">
    <location>
        <begin position="297"/>
        <end position="321"/>
    </location>
</feature>
<feature type="compositionally biased region" description="Basic and acidic residues" evidence="2">
    <location>
        <begin position="229"/>
        <end position="238"/>
    </location>
</feature>
<feature type="compositionally biased region" description="Acidic residues" evidence="2">
    <location>
        <begin position="276"/>
        <end position="289"/>
    </location>
</feature>
<dbReference type="eggNOG" id="ENOG502QWJA">
    <property type="taxonomic scope" value="Eukaryota"/>
</dbReference>
<dbReference type="Proteomes" id="UP000006753">
    <property type="component" value="Unassembled WGS sequence"/>
</dbReference>
<dbReference type="OrthoDB" id="8064436at2759"/>
<accession>K1XUF2</accession>
<dbReference type="AlphaFoldDB" id="K1XUF2"/>
<feature type="coiled-coil region" evidence="1">
    <location>
        <begin position="163"/>
        <end position="197"/>
    </location>
</feature>